<feature type="region of interest" description="Disordered" evidence="1">
    <location>
        <begin position="1"/>
        <end position="34"/>
    </location>
</feature>
<protein>
    <submittedName>
        <fullName evidence="2">Uncharacterized protein</fullName>
    </submittedName>
</protein>
<name>M7Z7Z7_TRIUA</name>
<accession>M7Z7Z7</accession>
<dbReference type="OMA" id="HWENLDY"/>
<organism evidence="2">
    <name type="scientific">Triticum urartu</name>
    <name type="common">Red wild einkorn</name>
    <name type="synonym">Crithodium urartu</name>
    <dbReference type="NCBI Taxonomy" id="4572"/>
    <lineage>
        <taxon>Eukaryota</taxon>
        <taxon>Viridiplantae</taxon>
        <taxon>Streptophyta</taxon>
        <taxon>Embryophyta</taxon>
        <taxon>Tracheophyta</taxon>
        <taxon>Spermatophyta</taxon>
        <taxon>Magnoliopsida</taxon>
        <taxon>Liliopsida</taxon>
        <taxon>Poales</taxon>
        <taxon>Poaceae</taxon>
        <taxon>BOP clade</taxon>
        <taxon>Pooideae</taxon>
        <taxon>Triticodae</taxon>
        <taxon>Triticeae</taxon>
        <taxon>Triticinae</taxon>
        <taxon>Triticum</taxon>
    </lineage>
</organism>
<feature type="compositionally biased region" description="Polar residues" evidence="1">
    <location>
        <begin position="1"/>
        <end position="11"/>
    </location>
</feature>
<reference evidence="2" key="1">
    <citation type="journal article" date="2013" name="Nature">
        <title>Draft genome of the wheat A-genome progenitor Triticum urartu.</title>
        <authorList>
            <person name="Ling H.Q."/>
            <person name="Zhao S."/>
            <person name="Liu D."/>
            <person name="Wang J."/>
            <person name="Sun H."/>
            <person name="Zhang C."/>
            <person name="Fan H."/>
            <person name="Li D."/>
            <person name="Dong L."/>
            <person name="Tao Y."/>
            <person name="Gao C."/>
            <person name="Wu H."/>
            <person name="Li Y."/>
            <person name="Cui Y."/>
            <person name="Guo X."/>
            <person name="Zheng S."/>
            <person name="Wang B."/>
            <person name="Yu K."/>
            <person name="Liang Q."/>
            <person name="Yang W."/>
            <person name="Lou X."/>
            <person name="Chen J."/>
            <person name="Feng M."/>
            <person name="Jian J."/>
            <person name="Zhang X."/>
            <person name="Luo G."/>
            <person name="Jiang Y."/>
            <person name="Liu J."/>
            <person name="Wang Z."/>
            <person name="Sha Y."/>
            <person name="Zhang B."/>
            <person name="Wu H."/>
            <person name="Tang D."/>
            <person name="Shen Q."/>
            <person name="Xue P."/>
            <person name="Zou S."/>
            <person name="Wang X."/>
            <person name="Liu X."/>
            <person name="Wang F."/>
            <person name="Yang Y."/>
            <person name="An X."/>
            <person name="Dong Z."/>
            <person name="Zhang K."/>
            <person name="Zhang X."/>
            <person name="Luo M.C."/>
            <person name="Dvorak J."/>
            <person name="Tong Y."/>
            <person name="Wang J."/>
            <person name="Yang H."/>
            <person name="Li Z."/>
            <person name="Wang D."/>
            <person name="Zhang A."/>
            <person name="Wang J."/>
        </authorList>
    </citation>
    <scope>NUCLEOTIDE SEQUENCE</scope>
</reference>
<evidence type="ECO:0000256" key="1">
    <source>
        <dbReference type="SAM" id="MobiDB-lite"/>
    </source>
</evidence>
<evidence type="ECO:0000313" key="2">
    <source>
        <dbReference type="EMBL" id="EMS59333.1"/>
    </source>
</evidence>
<dbReference type="AlphaFoldDB" id="M7Z7Z7"/>
<gene>
    <name evidence="2" type="ORF">TRIUR3_25529</name>
</gene>
<proteinExistence type="predicted"/>
<sequence length="103" mass="11844">MTITPARSSRSGHSRPPQLEHATEGLLNAGVRRNNGERERVLSISREEDDAKCDIGKGQARHWENLDYDNVDSHVKPTRNADEFTAFLKIYRRIENCVFHNQL</sequence>
<dbReference type="EMBL" id="KD122298">
    <property type="protein sequence ID" value="EMS59333.1"/>
    <property type="molecule type" value="Genomic_DNA"/>
</dbReference>